<dbReference type="GeneID" id="92279259"/>
<proteinExistence type="predicted"/>
<organism evidence="1 2">
    <name type="scientific">Providencia manganoxydans</name>
    <dbReference type="NCBI Taxonomy" id="2923283"/>
    <lineage>
        <taxon>Bacteria</taxon>
        <taxon>Pseudomonadati</taxon>
        <taxon>Pseudomonadota</taxon>
        <taxon>Gammaproteobacteria</taxon>
        <taxon>Enterobacterales</taxon>
        <taxon>Morganellaceae</taxon>
        <taxon>Providencia</taxon>
    </lineage>
</organism>
<dbReference type="Proteomes" id="UP000596157">
    <property type="component" value="Chromosome"/>
</dbReference>
<sequence>MLTANSNAESIMKTNYVVSFNAHDTFCMVKVNDILITDNTDATQGNYIVSKTISSLLNNGANTLSVTMPSDSLKNNMWCSATIKEINNQTTLVGVKLIVEDKEIKPDENFHSSKVDYFGSSPRANSTEEGMLEITKTFLVKDLPDWNWTKGRPITDKDIPQVKAFYQSLQEAFKQQDLDKIYEMTKGMWEILAKEQGSTPQKMWDSMNFKKFFEQGYRYSPVDWNEYELNSYMNGRLFRYEVGYGRISPIEIQTPNGDFFSLDPYLSIIDGKVIVVR</sequence>
<gene>
    <name evidence="1" type="ORF">JI723_11040</name>
</gene>
<evidence type="ECO:0000313" key="1">
    <source>
        <dbReference type="EMBL" id="QQO60848.1"/>
    </source>
</evidence>
<dbReference type="RefSeq" id="WP_337979368.1">
    <property type="nucleotide sequence ID" value="NZ_CP067099.1"/>
</dbReference>
<evidence type="ECO:0000313" key="2">
    <source>
        <dbReference type="Proteomes" id="UP000596157"/>
    </source>
</evidence>
<accession>A0ABX7AA53</accession>
<dbReference type="EMBL" id="CP067099">
    <property type="protein sequence ID" value="QQO60848.1"/>
    <property type="molecule type" value="Genomic_DNA"/>
</dbReference>
<reference evidence="2" key="1">
    <citation type="submission" date="2021-01" db="EMBL/GenBank/DDBJ databases">
        <title>Providencia vermicola LLDRA6, a soil-borne Mn(II)-oxidizing bacterium, exploits a strategy of superoxide production coupled to hydrogen peroxide consumption to generate Mn oxides, as revealed by transcriptional up-regulation of genes for phenylacetic acid catabolism.</title>
        <authorList>
            <person name="Chen S."/>
            <person name="Ding Z."/>
            <person name="Chen J."/>
            <person name="Luo J."/>
            <person name="Ruan X."/>
            <person name="Li Z."/>
            <person name="Liao F."/>
            <person name="He J."/>
            <person name="Li D."/>
        </authorList>
    </citation>
    <scope>NUCLEOTIDE SEQUENCE [LARGE SCALE GENOMIC DNA]</scope>
    <source>
        <strain evidence="2">LLDRA6</strain>
    </source>
</reference>
<name>A0ABX7AA53_9GAMM</name>
<keyword evidence="2" id="KW-1185">Reference proteome</keyword>
<protein>
    <submittedName>
        <fullName evidence="1">Uncharacterized protein</fullName>
    </submittedName>
</protein>